<dbReference type="Proteomes" id="UP001530400">
    <property type="component" value="Unassembled WGS sequence"/>
</dbReference>
<dbReference type="PANTHER" id="PTHR31212">
    <property type="entry name" value="ALPHA-KETOGLUTARATE-DEPENDENT DIOXYGENASE ALKB HOMOLOG 3"/>
    <property type="match status" value="1"/>
</dbReference>
<dbReference type="InterPro" id="IPR005123">
    <property type="entry name" value="Oxoglu/Fe-dep_dioxygenase_dom"/>
</dbReference>
<evidence type="ECO:0000313" key="3">
    <source>
        <dbReference type="EMBL" id="KAL3801192.1"/>
    </source>
</evidence>
<feature type="compositionally biased region" description="Polar residues" evidence="1">
    <location>
        <begin position="327"/>
        <end position="336"/>
    </location>
</feature>
<organism evidence="3 4">
    <name type="scientific">Cyclotella atomus</name>
    <dbReference type="NCBI Taxonomy" id="382360"/>
    <lineage>
        <taxon>Eukaryota</taxon>
        <taxon>Sar</taxon>
        <taxon>Stramenopiles</taxon>
        <taxon>Ochrophyta</taxon>
        <taxon>Bacillariophyta</taxon>
        <taxon>Coscinodiscophyceae</taxon>
        <taxon>Thalassiosirophycidae</taxon>
        <taxon>Stephanodiscales</taxon>
        <taxon>Stephanodiscaceae</taxon>
        <taxon>Cyclotella</taxon>
    </lineage>
</organism>
<feature type="region of interest" description="Disordered" evidence="1">
    <location>
        <begin position="303"/>
        <end position="336"/>
    </location>
</feature>
<gene>
    <name evidence="3" type="ORF">ACHAWO_002763</name>
</gene>
<dbReference type="Gene3D" id="2.60.120.590">
    <property type="entry name" value="Alpha-ketoglutarate-dependent dioxygenase AlkB-like"/>
    <property type="match status" value="1"/>
</dbReference>
<comment type="caution">
    <text evidence="3">The sequence shown here is derived from an EMBL/GenBank/DDBJ whole genome shotgun (WGS) entry which is preliminary data.</text>
</comment>
<dbReference type="Pfam" id="PF13532">
    <property type="entry name" value="2OG-FeII_Oxy_2"/>
    <property type="match status" value="1"/>
</dbReference>
<proteinExistence type="predicted"/>
<accession>A0ABD3QL75</accession>
<feature type="domain" description="Fe2OG dioxygenase" evidence="2">
    <location>
        <begin position="118"/>
        <end position="232"/>
    </location>
</feature>
<dbReference type="EMBL" id="JALLPJ020000144">
    <property type="protein sequence ID" value="KAL3801192.1"/>
    <property type="molecule type" value="Genomic_DNA"/>
</dbReference>
<evidence type="ECO:0000259" key="2">
    <source>
        <dbReference type="PROSITE" id="PS51471"/>
    </source>
</evidence>
<keyword evidence="4" id="KW-1185">Reference proteome</keyword>
<dbReference type="AlphaFoldDB" id="A0ABD3QL75"/>
<dbReference type="InterPro" id="IPR037151">
    <property type="entry name" value="AlkB-like_sf"/>
</dbReference>
<protein>
    <recommendedName>
        <fullName evidence="2">Fe2OG dioxygenase domain-containing protein</fullName>
    </recommendedName>
</protein>
<dbReference type="PANTHER" id="PTHR31212:SF4">
    <property type="entry name" value="ALPHA-KETOGLUTARATE-DEPENDENT DIOXYGENASE ALKB HOMOLOG 3"/>
    <property type="match status" value="1"/>
</dbReference>
<evidence type="ECO:0000313" key="4">
    <source>
        <dbReference type="Proteomes" id="UP001530400"/>
    </source>
</evidence>
<sequence>MSSIKSTEFCSCSSSSLTIIDRPNKHLQVEIHHGLFSGKRKSATDSKNWYDELLSNVKWHRVKYKSSRFQSDCETPCYTAFYGGRKEYKPYTPVPDWIKPLIKEVTAHLNCNSDVPIQFNAFLLRLYFDGNDEIAWHTDGRTFLGAEPTIASLSLGNKATFQLRRMHNVWPCVNGTASTEGSIDTTTPIESFVLQDGDLLVMKGKTQQYWHHRVPKEKGRGVRLNINFRYIMPGVDAERGQMTYYKYMVYGDVPIDQDPPSWTFDEIMKKKGGIMNFVKGGVKRKAAAAAAAAAANSVAVPLVGGQTSDEKPQDEAEPKIDPLPATSKASPIQGPTSNLIPDIQQYLSSQNDIDEAVFNSLPIEIQHELVTQRKLQNEPHTNEQTTKQCDMAEKKKSKLSGRRGTLNSFFAKK</sequence>
<dbReference type="SUPFAM" id="SSF51197">
    <property type="entry name" value="Clavaminate synthase-like"/>
    <property type="match status" value="1"/>
</dbReference>
<reference evidence="3 4" key="1">
    <citation type="submission" date="2024-10" db="EMBL/GenBank/DDBJ databases">
        <title>Updated reference genomes for cyclostephanoid diatoms.</title>
        <authorList>
            <person name="Roberts W.R."/>
            <person name="Alverson A.J."/>
        </authorList>
    </citation>
    <scope>NUCLEOTIDE SEQUENCE [LARGE SCALE GENOMIC DNA]</scope>
    <source>
        <strain evidence="3 4">AJA010-31</strain>
    </source>
</reference>
<dbReference type="InterPro" id="IPR027450">
    <property type="entry name" value="AlkB-like"/>
</dbReference>
<name>A0ABD3QL75_9STRA</name>
<evidence type="ECO:0000256" key="1">
    <source>
        <dbReference type="SAM" id="MobiDB-lite"/>
    </source>
</evidence>
<feature type="compositionally biased region" description="Basic and acidic residues" evidence="1">
    <location>
        <begin position="308"/>
        <end position="320"/>
    </location>
</feature>
<dbReference type="InterPro" id="IPR032854">
    <property type="entry name" value="ALKBH3"/>
</dbReference>
<feature type="region of interest" description="Disordered" evidence="1">
    <location>
        <begin position="376"/>
        <end position="413"/>
    </location>
</feature>
<dbReference type="PROSITE" id="PS51471">
    <property type="entry name" value="FE2OG_OXY"/>
    <property type="match status" value="1"/>
</dbReference>